<organism evidence="1 2">
    <name type="scientific">Ferrimonas marina</name>
    <dbReference type="NCBI Taxonomy" id="299255"/>
    <lineage>
        <taxon>Bacteria</taxon>
        <taxon>Pseudomonadati</taxon>
        <taxon>Pseudomonadota</taxon>
        <taxon>Gammaproteobacteria</taxon>
        <taxon>Alteromonadales</taxon>
        <taxon>Ferrimonadaceae</taxon>
        <taxon>Ferrimonas</taxon>
    </lineage>
</organism>
<dbReference type="AlphaFoldDB" id="A0A1M5UFC1"/>
<proteinExistence type="predicted"/>
<dbReference type="STRING" id="299255.SAMN02745129_2546"/>
<gene>
    <name evidence="1" type="ORF">SAMN02745129_2546</name>
</gene>
<keyword evidence="2" id="KW-1185">Reference proteome</keyword>
<sequence length="168" mass="18576">MSGRSYLLAAILAMLGYALLTTIIQHLTSTPPPKSEFIQSSVLSDVATRLRDKMQPDQSLLSGDIVKTEATSLWCIRGVRDPNACQPFSPLNNHNPHVYRIDCTEPKCRASILMTSTDVIRLKEVKASFLSDLTDAWSNASSTSLRTESNIVAERIDVLRQTGAERAR</sequence>
<protein>
    <submittedName>
        <fullName evidence="1">Uncharacterized protein</fullName>
    </submittedName>
</protein>
<name>A0A1M5UFC1_9GAMM</name>
<accession>A0A1M5UFC1</accession>
<evidence type="ECO:0000313" key="2">
    <source>
        <dbReference type="Proteomes" id="UP000184268"/>
    </source>
</evidence>
<reference evidence="1 2" key="1">
    <citation type="submission" date="2016-11" db="EMBL/GenBank/DDBJ databases">
        <authorList>
            <person name="Jaros S."/>
            <person name="Januszkiewicz K."/>
            <person name="Wedrychowicz H."/>
        </authorList>
    </citation>
    <scope>NUCLEOTIDE SEQUENCE [LARGE SCALE GENOMIC DNA]</scope>
    <source>
        <strain evidence="1 2">DSM 16917</strain>
    </source>
</reference>
<dbReference type="EMBL" id="FQXG01000003">
    <property type="protein sequence ID" value="SHH61755.1"/>
    <property type="molecule type" value="Genomic_DNA"/>
</dbReference>
<dbReference type="Proteomes" id="UP000184268">
    <property type="component" value="Unassembled WGS sequence"/>
</dbReference>
<evidence type="ECO:0000313" key="1">
    <source>
        <dbReference type="EMBL" id="SHH61755.1"/>
    </source>
</evidence>